<dbReference type="InterPro" id="IPR010610">
    <property type="entry name" value="EryCIII-like_C"/>
</dbReference>
<dbReference type="Gene3D" id="3.40.50.2000">
    <property type="entry name" value="Glycogen Phosphorylase B"/>
    <property type="match status" value="2"/>
</dbReference>
<dbReference type="Pfam" id="PF21036">
    <property type="entry name" value="EryCIII-like_N"/>
    <property type="match status" value="1"/>
</dbReference>
<evidence type="ECO:0000256" key="3">
    <source>
        <dbReference type="ARBA" id="ARBA00022679"/>
    </source>
</evidence>
<keyword evidence="3" id="KW-0808">Transferase</keyword>
<keyword evidence="2" id="KW-0328">Glycosyltransferase</keyword>
<evidence type="ECO:0000256" key="4">
    <source>
        <dbReference type="ARBA" id="ARBA00023194"/>
    </source>
</evidence>
<dbReference type="SUPFAM" id="SSF53756">
    <property type="entry name" value="UDP-Glycosyltransferase/glycogen phosphorylase"/>
    <property type="match status" value="1"/>
</dbReference>
<dbReference type="InterPro" id="IPR048284">
    <property type="entry name" value="EryCIII-like_N"/>
</dbReference>
<dbReference type="EMBL" id="JBHUKU010000008">
    <property type="protein sequence ID" value="MFD2460261.1"/>
    <property type="molecule type" value="Genomic_DNA"/>
</dbReference>
<proteinExistence type="inferred from homology"/>
<gene>
    <name evidence="7" type="ORF">ACFSYJ_16745</name>
</gene>
<evidence type="ECO:0000256" key="2">
    <source>
        <dbReference type="ARBA" id="ARBA00022676"/>
    </source>
</evidence>
<comment type="caution">
    <text evidence="7">The sequence shown here is derived from an EMBL/GenBank/DDBJ whole genome shotgun (WGS) entry which is preliminary data.</text>
</comment>
<dbReference type="NCBIfam" id="TIGR04516">
    <property type="entry name" value="glycosyl_450act"/>
    <property type="match status" value="1"/>
</dbReference>
<protein>
    <submittedName>
        <fullName evidence="7">Activator-dependent family glycosyltransferase</fullName>
    </submittedName>
</protein>
<evidence type="ECO:0000256" key="1">
    <source>
        <dbReference type="ARBA" id="ARBA00006962"/>
    </source>
</evidence>
<organism evidence="7 8">
    <name type="scientific">Amycolatopsis samaneae</name>
    <dbReference type="NCBI Taxonomy" id="664691"/>
    <lineage>
        <taxon>Bacteria</taxon>
        <taxon>Bacillati</taxon>
        <taxon>Actinomycetota</taxon>
        <taxon>Actinomycetes</taxon>
        <taxon>Pseudonocardiales</taxon>
        <taxon>Pseudonocardiaceae</taxon>
        <taxon>Amycolatopsis</taxon>
    </lineage>
</organism>
<dbReference type="Pfam" id="PF06722">
    <property type="entry name" value="EryCIII-like_C"/>
    <property type="match status" value="1"/>
</dbReference>
<sequence length="423" mass="46749">MRVLLTTYPEKTHFLAMAPLAWALRTAGHEVRVACQPKFADVVTQAGLTAVPIGPDRDLWQLMTRDTNWFSVGLNGLPVPYDTTDWRPEDVTYEYLRDGYRLHVTKWHKMSNVPMIPSLVEFARAWQPDLVIWEPSTYAGAIAAEAVGAAHARLLFSLDTFGVTRDHFTRLCPDGAEDPLKEWLAPAARKYGVEWSERLITGEFTISLLPPSLRVEANLEYVPMRYVPYGGPAVLPDWLRTPPEKPRVAFTMGISIAESSGDMVDLADLFQELSDVDMELVATIPERVQEKLGTVPDNVRMVSYVPLQALVPTCTAVIHHAGYGTLATTALQGKPQIIVPWNADGPALAKRVAAQGAGLALHVHQASARGVLRNRLLRVLTEAKFTESAHRLRDEILAMPTPNEVADRLAARVAGRRAVAEVS</sequence>
<reference evidence="8" key="1">
    <citation type="journal article" date="2019" name="Int. J. Syst. Evol. Microbiol.">
        <title>The Global Catalogue of Microorganisms (GCM) 10K type strain sequencing project: providing services to taxonomists for standard genome sequencing and annotation.</title>
        <authorList>
            <consortium name="The Broad Institute Genomics Platform"/>
            <consortium name="The Broad Institute Genome Sequencing Center for Infectious Disease"/>
            <person name="Wu L."/>
            <person name="Ma J."/>
        </authorList>
    </citation>
    <scope>NUCLEOTIDE SEQUENCE [LARGE SCALE GENOMIC DNA]</scope>
    <source>
        <strain evidence="8">CGMCC 4.7643</strain>
    </source>
</reference>
<dbReference type="InterPro" id="IPR050426">
    <property type="entry name" value="Glycosyltransferase_28"/>
</dbReference>
<feature type="domain" description="Erythromycin biosynthesis protein CIII-like C-terminal" evidence="5">
    <location>
        <begin position="269"/>
        <end position="410"/>
    </location>
</feature>
<dbReference type="InterPro" id="IPR002213">
    <property type="entry name" value="UDP_glucos_trans"/>
</dbReference>
<evidence type="ECO:0000259" key="5">
    <source>
        <dbReference type="Pfam" id="PF06722"/>
    </source>
</evidence>
<comment type="similarity">
    <text evidence="1">Belongs to the glycosyltransferase 28 family.</text>
</comment>
<name>A0ABW5GFE3_9PSEU</name>
<evidence type="ECO:0000313" key="7">
    <source>
        <dbReference type="EMBL" id="MFD2460261.1"/>
    </source>
</evidence>
<accession>A0ABW5GFE3</accession>
<dbReference type="PANTHER" id="PTHR48050">
    <property type="entry name" value="STEROL 3-BETA-GLUCOSYLTRANSFERASE"/>
    <property type="match status" value="1"/>
</dbReference>
<feature type="domain" description="Erythromycin biosynthesis protein CIII-like N-terminal" evidence="6">
    <location>
        <begin position="22"/>
        <end position="253"/>
    </location>
</feature>
<keyword evidence="8" id="KW-1185">Reference proteome</keyword>
<dbReference type="InterPro" id="IPR030953">
    <property type="entry name" value="Glycosyl_450act"/>
</dbReference>
<evidence type="ECO:0000259" key="6">
    <source>
        <dbReference type="Pfam" id="PF21036"/>
    </source>
</evidence>
<dbReference type="RefSeq" id="WP_345398113.1">
    <property type="nucleotide sequence ID" value="NZ_BAABHG010000009.1"/>
</dbReference>
<dbReference type="Proteomes" id="UP001597419">
    <property type="component" value="Unassembled WGS sequence"/>
</dbReference>
<evidence type="ECO:0000313" key="8">
    <source>
        <dbReference type="Proteomes" id="UP001597419"/>
    </source>
</evidence>
<keyword evidence="4" id="KW-0045">Antibiotic biosynthesis</keyword>
<dbReference type="CDD" id="cd03784">
    <property type="entry name" value="GT1_Gtf-like"/>
    <property type="match status" value="1"/>
</dbReference>
<dbReference type="PANTHER" id="PTHR48050:SF13">
    <property type="entry name" value="STEROL 3-BETA-GLUCOSYLTRANSFERASE UGT80A2"/>
    <property type="match status" value="1"/>
</dbReference>